<evidence type="ECO:0000259" key="1">
    <source>
        <dbReference type="Pfam" id="PF13612"/>
    </source>
</evidence>
<evidence type="ECO:0000313" key="4">
    <source>
        <dbReference type="EMBL" id="CUS04554.2"/>
    </source>
</evidence>
<keyword evidence="6" id="KW-1185">Reference proteome</keyword>
<gene>
    <name evidence="2" type="ORF">CFX0092_A0572</name>
    <name evidence="3" type="ORF">CFX0092_A1671</name>
    <name evidence="4" type="ORF">CFX0092_A2676</name>
    <name evidence="5" type="ORF">CFX0092_A3035</name>
</gene>
<name>A0A160T2R6_9CHLR</name>
<accession>A0A160T2R6</accession>
<sequence>MDTEIITIYCLCDDFLKAMNHVEDRQRRLIDAEVMTVAIVAARYFGGIIERARVMLAEPRYMPLMVSRSRLNRRLRRVMPLLLSLFETLAEEWKAQNEASWYALDTFPVAACDPYRVIRVRLYDGEAYRGYQASKRRYYYGLKLHLMVTAHGQPVEFFLTPASCGDVTGLQLFNFDLPEGSHVYADKAYNDYRIEDELTQVGIHLLPLRKKNSKRPHPAWLTTLISAKRKVVETAGSLIQRCMPKSIHAVTAAGFEMKVVLFVLGLSLHYVLG</sequence>
<dbReference type="NCBIfam" id="NF033520">
    <property type="entry name" value="transpos_IS982"/>
    <property type="match status" value="1"/>
</dbReference>
<dbReference type="EMBL" id="LN890655">
    <property type="protein sequence ID" value="CUS03549.2"/>
    <property type="molecule type" value="Genomic_DNA"/>
</dbReference>
<dbReference type="AlphaFoldDB" id="A0A160T2R6"/>
<dbReference type="RefSeq" id="WP_095042061.1">
    <property type="nucleotide sequence ID" value="NZ_LN890655.1"/>
</dbReference>
<dbReference type="OrthoDB" id="160297at2"/>
<dbReference type="InterPro" id="IPR025668">
    <property type="entry name" value="Tnp_DDE_dom"/>
</dbReference>
<dbReference type="EMBL" id="LN890655">
    <property type="protein sequence ID" value="CUS02450.2"/>
    <property type="molecule type" value="Genomic_DNA"/>
</dbReference>
<evidence type="ECO:0000313" key="5">
    <source>
        <dbReference type="EMBL" id="CUS04913.2"/>
    </source>
</evidence>
<dbReference type="KEGG" id="pbf:CFX0092_A0572"/>
<evidence type="ECO:0000313" key="3">
    <source>
        <dbReference type="EMBL" id="CUS03549.2"/>
    </source>
</evidence>
<proteinExistence type="predicted"/>
<organism evidence="3 6">
    <name type="scientific">Candidatus Promineifilum breve</name>
    <dbReference type="NCBI Taxonomy" id="1806508"/>
    <lineage>
        <taxon>Bacteria</taxon>
        <taxon>Bacillati</taxon>
        <taxon>Chloroflexota</taxon>
        <taxon>Ardenticatenia</taxon>
        <taxon>Candidatus Promineifilales</taxon>
        <taxon>Candidatus Promineifilaceae</taxon>
        <taxon>Candidatus Promineifilum</taxon>
    </lineage>
</organism>
<dbReference type="Pfam" id="PF13612">
    <property type="entry name" value="DDE_Tnp_1_3"/>
    <property type="match status" value="1"/>
</dbReference>
<evidence type="ECO:0000313" key="6">
    <source>
        <dbReference type="Proteomes" id="UP000215027"/>
    </source>
</evidence>
<accession>A0A170PIK9</accession>
<dbReference type="EMBL" id="LN890655">
    <property type="protein sequence ID" value="CUS04554.2"/>
    <property type="molecule type" value="Genomic_DNA"/>
</dbReference>
<dbReference type="KEGG" id="pbf:CFX0092_A1671"/>
<dbReference type="KEGG" id="pbf:CFX0092_A2676"/>
<dbReference type="KEGG" id="pbf:CFX0092_A3035"/>
<accession>A0A160T215</accession>
<dbReference type="Proteomes" id="UP000215027">
    <property type="component" value="Chromosome I"/>
</dbReference>
<protein>
    <submittedName>
        <fullName evidence="3">Transposase</fullName>
    </submittedName>
</protein>
<dbReference type="EMBL" id="LN890655">
    <property type="protein sequence ID" value="CUS04913.2"/>
    <property type="molecule type" value="Genomic_DNA"/>
</dbReference>
<accession>A0A160T406</accession>
<reference evidence="3" key="1">
    <citation type="submission" date="2015-10" db="EMBL/GenBank/DDBJ databases">
        <authorList>
            <person name="Gilbert D.G."/>
        </authorList>
    </citation>
    <scope>NUCLEOTIDE SEQUENCE</scope>
    <source>
        <strain evidence="3">Cfx-K</strain>
    </source>
</reference>
<feature type="domain" description="Transposase DDE" evidence="1">
    <location>
        <begin position="103"/>
        <end position="236"/>
    </location>
</feature>
<evidence type="ECO:0000313" key="2">
    <source>
        <dbReference type="EMBL" id="CUS02450.2"/>
    </source>
</evidence>
<reference evidence="3 6" key="2">
    <citation type="submission" date="2016-01" db="EMBL/GenBank/DDBJ databases">
        <authorList>
            <person name="Oliw E.H."/>
        </authorList>
    </citation>
    <scope>NUCLEOTIDE SEQUENCE [LARGE SCALE GENOMIC DNA]</scope>
    <source>
        <strain evidence="3 6">Cfx-K</strain>
    </source>
</reference>